<dbReference type="Pfam" id="PF02492">
    <property type="entry name" value="cobW"/>
    <property type="match status" value="1"/>
</dbReference>
<dbReference type="AlphaFoldDB" id="A0A9J6P377"/>
<dbReference type="CDD" id="cd03112">
    <property type="entry name" value="CobW-like"/>
    <property type="match status" value="1"/>
</dbReference>
<dbReference type="GO" id="GO:0016787">
    <property type="term" value="F:hydrolase activity"/>
    <property type="evidence" value="ECO:0007669"/>
    <property type="project" value="UniProtKB-KW"/>
</dbReference>
<proteinExistence type="inferred from homology"/>
<feature type="domain" description="CobW C-terminal" evidence="6">
    <location>
        <begin position="218"/>
        <end position="305"/>
    </location>
</feature>
<comment type="similarity">
    <text evidence="4">Belongs to the SIMIBI class G3E GTPase family. ZNG1 subfamily.</text>
</comment>
<dbReference type="InterPro" id="IPR051316">
    <property type="entry name" value="Zinc-reg_GTPase_activator"/>
</dbReference>
<dbReference type="Gene3D" id="3.40.50.300">
    <property type="entry name" value="P-loop containing nucleotide triphosphate hydrolases"/>
    <property type="match status" value="1"/>
</dbReference>
<evidence type="ECO:0000256" key="5">
    <source>
        <dbReference type="ARBA" id="ARBA00049117"/>
    </source>
</evidence>
<comment type="caution">
    <text evidence="7">The sequence shown here is derived from an EMBL/GenBank/DDBJ whole genome shotgun (WGS) entry which is preliminary data.</text>
</comment>
<dbReference type="SMART" id="SM00833">
    <property type="entry name" value="CobW_C"/>
    <property type="match status" value="1"/>
</dbReference>
<evidence type="ECO:0000256" key="3">
    <source>
        <dbReference type="ARBA" id="ARBA00023186"/>
    </source>
</evidence>
<evidence type="ECO:0000256" key="1">
    <source>
        <dbReference type="ARBA" id="ARBA00022741"/>
    </source>
</evidence>
<dbReference type="InterPro" id="IPR036627">
    <property type="entry name" value="CobW-likC_sf"/>
</dbReference>
<reference evidence="7" key="1">
    <citation type="journal article" date="2021" name="mSystems">
        <title>Bacteria and Archaea Synergistically Convert Glycine Betaine to Biogenic Methane in the Formosa Cold Seep of the South China Sea.</title>
        <authorList>
            <person name="Li L."/>
            <person name="Zhang W."/>
            <person name="Zhang S."/>
            <person name="Song L."/>
            <person name="Sun Q."/>
            <person name="Zhang H."/>
            <person name="Xiang H."/>
            <person name="Dong X."/>
        </authorList>
    </citation>
    <scope>NUCLEOTIDE SEQUENCE</scope>
    <source>
        <strain evidence="7">ZWT</strain>
    </source>
</reference>
<evidence type="ECO:0000259" key="6">
    <source>
        <dbReference type="SMART" id="SM00833"/>
    </source>
</evidence>
<sequence>MTKVDIISGFLGAGKTTLIRKLLKAHEDEKVVLIENEFGEIGIDGEIVEREGFQVLELSTGCICCSMKIDFFNTITTVIEQLKPERIIIEPTGIGLLSEIIDIVNKQELKGKCSVNSLITVIDSINYLEQLDGFGDFFEDQITNASILILSKTQFVNDDEIKNSISSLRELNKKAFIVKDNWDNLSHQDFKEFLNGDLMLDLDEILHLENQHNLKKGIDNVSLESEREFTEEELEKILIKLKNSLYGKVLRGKGFLKGAEQDLEFNYVNGQYVIEDSEIEGNGRMCIIGKDLDKSRIKLLFKNRLGKVKRWK</sequence>
<dbReference type="GO" id="GO:0005737">
    <property type="term" value="C:cytoplasm"/>
    <property type="evidence" value="ECO:0007669"/>
    <property type="project" value="TreeGrafter"/>
</dbReference>
<dbReference type="InterPro" id="IPR027417">
    <property type="entry name" value="P-loop_NTPase"/>
</dbReference>
<evidence type="ECO:0000256" key="2">
    <source>
        <dbReference type="ARBA" id="ARBA00022801"/>
    </source>
</evidence>
<keyword evidence="3" id="KW-0143">Chaperone</keyword>
<dbReference type="EMBL" id="JAGSOJ010000002">
    <property type="protein sequence ID" value="MCM1990678.1"/>
    <property type="molecule type" value="Genomic_DNA"/>
</dbReference>
<keyword evidence="2" id="KW-0378">Hydrolase</keyword>
<organism evidence="7 8">
    <name type="scientific">Oceanirhabdus seepicola</name>
    <dbReference type="NCBI Taxonomy" id="2828781"/>
    <lineage>
        <taxon>Bacteria</taxon>
        <taxon>Bacillati</taxon>
        <taxon>Bacillota</taxon>
        <taxon>Clostridia</taxon>
        <taxon>Eubacteriales</taxon>
        <taxon>Clostridiaceae</taxon>
        <taxon>Oceanirhabdus</taxon>
    </lineage>
</organism>
<dbReference type="RefSeq" id="WP_250859770.1">
    <property type="nucleotide sequence ID" value="NZ_JAGSOJ010000002.1"/>
</dbReference>
<gene>
    <name evidence="7" type="ORF">KDK92_13175</name>
</gene>
<reference evidence="7" key="2">
    <citation type="submission" date="2021-04" db="EMBL/GenBank/DDBJ databases">
        <authorList>
            <person name="Dong X."/>
        </authorList>
    </citation>
    <scope>NUCLEOTIDE SEQUENCE</scope>
    <source>
        <strain evidence="7">ZWT</strain>
    </source>
</reference>
<dbReference type="InterPro" id="IPR011629">
    <property type="entry name" value="CobW-like_C"/>
</dbReference>
<dbReference type="SUPFAM" id="SSF90002">
    <property type="entry name" value="Hypothetical protein YjiA, C-terminal domain"/>
    <property type="match status" value="1"/>
</dbReference>
<dbReference type="SUPFAM" id="SSF52540">
    <property type="entry name" value="P-loop containing nucleoside triphosphate hydrolases"/>
    <property type="match status" value="1"/>
</dbReference>
<evidence type="ECO:0000256" key="4">
    <source>
        <dbReference type="ARBA" id="ARBA00034320"/>
    </source>
</evidence>
<protein>
    <submittedName>
        <fullName evidence="7">GTP-binding protein</fullName>
    </submittedName>
</protein>
<evidence type="ECO:0000313" key="7">
    <source>
        <dbReference type="EMBL" id="MCM1990678.1"/>
    </source>
</evidence>
<keyword evidence="1" id="KW-0547">Nucleotide-binding</keyword>
<comment type="catalytic activity">
    <reaction evidence="5">
        <text>GTP + H2O = GDP + phosphate + H(+)</text>
        <dbReference type="Rhea" id="RHEA:19669"/>
        <dbReference type="ChEBI" id="CHEBI:15377"/>
        <dbReference type="ChEBI" id="CHEBI:15378"/>
        <dbReference type="ChEBI" id="CHEBI:37565"/>
        <dbReference type="ChEBI" id="CHEBI:43474"/>
        <dbReference type="ChEBI" id="CHEBI:58189"/>
    </reaction>
    <physiologicalReaction direction="left-to-right" evidence="5">
        <dbReference type="Rhea" id="RHEA:19670"/>
    </physiologicalReaction>
</comment>
<accession>A0A9J6P377</accession>
<dbReference type="Proteomes" id="UP001056429">
    <property type="component" value="Unassembled WGS sequence"/>
</dbReference>
<dbReference type="GO" id="GO:0000166">
    <property type="term" value="F:nucleotide binding"/>
    <property type="evidence" value="ECO:0007669"/>
    <property type="project" value="UniProtKB-KW"/>
</dbReference>
<dbReference type="InterPro" id="IPR003495">
    <property type="entry name" value="CobW/HypB/UreG_nucleotide-bd"/>
</dbReference>
<dbReference type="Gene3D" id="3.30.1220.10">
    <property type="entry name" value="CobW-like, C-terminal domain"/>
    <property type="match status" value="1"/>
</dbReference>
<dbReference type="PANTHER" id="PTHR13748">
    <property type="entry name" value="COBW-RELATED"/>
    <property type="match status" value="1"/>
</dbReference>
<dbReference type="PANTHER" id="PTHR13748:SF62">
    <property type="entry name" value="COBW DOMAIN-CONTAINING PROTEIN"/>
    <property type="match status" value="1"/>
</dbReference>
<keyword evidence="8" id="KW-1185">Reference proteome</keyword>
<dbReference type="Pfam" id="PF07683">
    <property type="entry name" value="CobW_C"/>
    <property type="match status" value="1"/>
</dbReference>
<evidence type="ECO:0000313" key="8">
    <source>
        <dbReference type="Proteomes" id="UP001056429"/>
    </source>
</evidence>
<name>A0A9J6P377_9CLOT</name>